<protein>
    <submittedName>
        <fullName evidence="3">Predicted protein</fullName>
    </submittedName>
</protein>
<gene>
    <name evidence="3" type="ORF">LACBIDRAFT_325986</name>
    <name evidence="2" type="ORF">LACBIDRAFT_325997</name>
</gene>
<dbReference type="Proteomes" id="UP000001194">
    <property type="component" value="Unassembled WGS sequence"/>
</dbReference>
<dbReference type="RefSeq" id="XP_001879899.1">
    <property type="nucleotide sequence ID" value="XM_001879864.1"/>
</dbReference>
<keyword evidence="4" id="KW-1185">Reference proteome</keyword>
<feature type="compositionally biased region" description="Basic and acidic residues" evidence="1">
    <location>
        <begin position="71"/>
        <end position="84"/>
    </location>
</feature>
<dbReference type="EMBL" id="DS547099">
    <property type="protein sequence ID" value="EDR09550.1"/>
    <property type="molecule type" value="Genomic_DNA"/>
</dbReference>
<evidence type="ECO:0000256" key="1">
    <source>
        <dbReference type="SAM" id="MobiDB-lite"/>
    </source>
</evidence>
<dbReference type="KEGG" id="lbc:LACBIDRAFT_325986"/>
<dbReference type="InParanoid" id="B0D6W9"/>
<dbReference type="GeneID" id="6075467"/>
<evidence type="ECO:0000313" key="3">
    <source>
        <dbReference type="EMBL" id="EDR09550.1"/>
    </source>
</evidence>
<dbReference type="HOGENOM" id="CLU_1713572_0_0_1"/>
<dbReference type="RefSeq" id="XP_001879655.1">
    <property type="nucleotide sequence ID" value="XM_001879620.1"/>
</dbReference>
<sequence>MPQRMIMPSDSDNYYHNITSSHQEMFTCLGYLETDQISYTASATKTLLHFKIGTLRDRHHDVGHRSTQKIEVNDTKKRAEEGEVSRQLSYLGELVEKESPKGTRAIGEVNTMPNQKRTHKTLLLFPFLMNASYPRPKTCAPSPPSIDASRLVG</sequence>
<dbReference type="GeneID" id="6075474"/>
<dbReference type="AlphaFoldDB" id="B0D6W9"/>
<proteinExistence type="predicted"/>
<accession>B0D6W9</accession>
<dbReference type="EMBL" id="DS547099">
    <property type="protein sequence ID" value="EDR09306.1"/>
    <property type="molecule type" value="Genomic_DNA"/>
</dbReference>
<dbReference type="KEGG" id="lbc:LACBIDRAFT_325997"/>
<feature type="region of interest" description="Disordered" evidence="1">
    <location>
        <begin position="65"/>
        <end position="84"/>
    </location>
</feature>
<reference evidence="3 4" key="1">
    <citation type="journal article" date="2008" name="Nature">
        <title>The genome of Laccaria bicolor provides insights into mycorrhizal symbiosis.</title>
        <authorList>
            <person name="Martin F."/>
            <person name="Aerts A."/>
            <person name="Ahren D."/>
            <person name="Brun A."/>
            <person name="Danchin E.G.J."/>
            <person name="Duchaussoy F."/>
            <person name="Gibon J."/>
            <person name="Kohler A."/>
            <person name="Lindquist E."/>
            <person name="Pereda V."/>
            <person name="Salamov A."/>
            <person name="Shapiro H.J."/>
            <person name="Wuyts J."/>
            <person name="Blaudez D."/>
            <person name="Buee M."/>
            <person name="Brokstein P."/>
            <person name="Canbaeck B."/>
            <person name="Cohen D."/>
            <person name="Courty P.E."/>
            <person name="Coutinho P.M."/>
            <person name="Delaruelle C."/>
            <person name="Detter J.C."/>
            <person name="Deveau A."/>
            <person name="DiFazio S."/>
            <person name="Duplessis S."/>
            <person name="Fraissinet-Tachet L."/>
            <person name="Lucic E."/>
            <person name="Frey-Klett P."/>
            <person name="Fourrey C."/>
            <person name="Feussner I."/>
            <person name="Gay G."/>
            <person name="Grimwood J."/>
            <person name="Hoegger P.J."/>
            <person name="Jain P."/>
            <person name="Kilaru S."/>
            <person name="Labbe J."/>
            <person name="Lin Y.C."/>
            <person name="Legue V."/>
            <person name="Le Tacon F."/>
            <person name="Marmeisse R."/>
            <person name="Melayah D."/>
            <person name="Montanini B."/>
            <person name="Muratet M."/>
            <person name="Nehls U."/>
            <person name="Niculita-Hirzel H."/>
            <person name="Oudot-Le Secq M.P."/>
            <person name="Peter M."/>
            <person name="Quesneville H."/>
            <person name="Rajashekar B."/>
            <person name="Reich M."/>
            <person name="Rouhier N."/>
            <person name="Schmutz J."/>
            <person name="Yin T."/>
            <person name="Chalot M."/>
            <person name="Henrissat B."/>
            <person name="Kuees U."/>
            <person name="Lucas S."/>
            <person name="Van de Peer Y."/>
            <person name="Podila G.K."/>
            <person name="Polle A."/>
            <person name="Pukkila P.J."/>
            <person name="Richardson P.M."/>
            <person name="Rouze P."/>
            <person name="Sanders I.R."/>
            <person name="Stajich J.E."/>
            <person name="Tunlid A."/>
            <person name="Tuskan G."/>
            <person name="Grigoriev I.V."/>
        </authorList>
    </citation>
    <scope>NUCLEOTIDE SEQUENCE [LARGE SCALE GENOMIC DNA]</scope>
    <source>
        <strain evidence="4">S238N-H82 / ATCC MYA-4686</strain>
    </source>
</reference>
<evidence type="ECO:0000313" key="4">
    <source>
        <dbReference type="Proteomes" id="UP000001194"/>
    </source>
</evidence>
<name>B0D6W9_LACBS</name>
<organism evidence="4">
    <name type="scientific">Laccaria bicolor (strain S238N-H82 / ATCC MYA-4686)</name>
    <name type="common">Bicoloured deceiver</name>
    <name type="synonym">Laccaria laccata var. bicolor</name>
    <dbReference type="NCBI Taxonomy" id="486041"/>
    <lineage>
        <taxon>Eukaryota</taxon>
        <taxon>Fungi</taxon>
        <taxon>Dikarya</taxon>
        <taxon>Basidiomycota</taxon>
        <taxon>Agaricomycotina</taxon>
        <taxon>Agaricomycetes</taxon>
        <taxon>Agaricomycetidae</taxon>
        <taxon>Agaricales</taxon>
        <taxon>Agaricineae</taxon>
        <taxon>Hydnangiaceae</taxon>
        <taxon>Laccaria</taxon>
    </lineage>
</organism>
<evidence type="ECO:0000313" key="2">
    <source>
        <dbReference type="EMBL" id="EDR09306.1"/>
    </source>
</evidence>